<evidence type="ECO:0000313" key="1">
    <source>
        <dbReference type="EMBL" id="CAB4735142.1"/>
    </source>
</evidence>
<evidence type="ECO:0000313" key="4">
    <source>
        <dbReference type="EMBL" id="CAB4918301.1"/>
    </source>
</evidence>
<dbReference type="AlphaFoldDB" id="A0A6J6YR76"/>
<evidence type="ECO:0000313" key="3">
    <source>
        <dbReference type="EMBL" id="CAB4811962.1"/>
    </source>
</evidence>
<sequence length="86" mass="10099">MSLSEREQAILDFERGWWTEDGVKDSMLRERFSCSADDYYNELNRLLDTAEALAYDPLVVRRLQRARERRRRMRLDGASESGGLQA</sequence>
<dbReference type="EMBL" id="CAFBMF010000235">
    <property type="protein sequence ID" value="CAB4918301.1"/>
    <property type="molecule type" value="Genomic_DNA"/>
</dbReference>
<dbReference type="EMBL" id="CAEZZP010000213">
    <property type="protein sequence ID" value="CAB4789711.1"/>
    <property type="molecule type" value="Genomic_DNA"/>
</dbReference>
<organism evidence="3">
    <name type="scientific">freshwater metagenome</name>
    <dbReference type="NCBI Taxonomy" id="449393"/>
    <lineage>
        <taxon>unclassified sequences</taxon>
        <taxon>metagenomes</taxon>
        <taxon>ecological metagenomes</taxon>
    </lineage>
</organism>
<dbReference type="EMBL" id="CAEZYH010000151">
    <property type="protein sequence ID" value="CAB4735142.1"/>
    <property type="molecule type" value="Genomic_DNA"/>
</dbReference>
<accession>A0A6J6YR76</accession>
<name>A0A6J6YR76_9ZZZZ</name>
<dbReference type="InterPro" id="IPR021678">
    <property type="entry name" value="DUF3263"/>
</dbReference>
<reference evidence="3" key="1">
    <citation type="submission" date="2020-05" db="EMBL/GenBank/DDBJ databases">
        <authorList>
            <person name="Chiriac C."/>
            <person name="Salcher M."/>
            <person name="Ghai R."/>
            <person name="Kavagutti S V."/>
        </authorList>
    </citation>
    <scope>NUCLEOTIDE SEQUENCE</scope>
</reference>
<gene>
    <name evidence="1" type="ORF">UFOPK2658_01940</name>
    <name evidence="2" type="ORF">UFOPK2880_01959</name>
    <name evidence="3" type="ORF">UFOPK3004_01303</name>
    <name evidence="4" type="ORF">UFOPK3494_01931</name>
</gene>
<protein>
    <submittedName>
        <fullName evidence="3">Unannotated protein</fullName>
    </submittedName>
</protein>
<evidence type="ECO:0000313" key="2">
    <source>
        <dbReference type="EMBL" id="CAB4789711.1"/>
    </source>
</evidence>
<dbReference type="EMBL" id="CAFAAL010000129">
    <property type="protein sequence ID" value="CAB4811962.1"/>
    <property type="molecule type" value="Genomic_DNA"/>
</dbReference>
<proteinExistence type="predicted"/>
<dbReference type="Pfam" id="PF11662">
    <property type="entry name" value="DUF3263"/>
    <property type="match status" value="1"/>
</dbReference>